<dbReference type="PIRSF" id="PIRSF016184">
    <property type="entry name" value="PhzC_PhzF"/>
    <property type="match status" value="1"/>
</dbReference>
<dbReference type="GO" id="GO:0016853">
    <property type="term" value="F:isomerase activity"/>
    <property type="evidence" value="ECO:0007669"/>
    <property type="project" value="TreeGrafter"/>
</dbReference>
<evidence type="ECO:0000256" key="1">
    <source>
        <dbReference type="PIRSR" id="PIRSR016184-1"/>
    </source>
</evidence>
<dbReference type="HOGENOM" id="CLU_048756_0_0_1"/>
<dbReference type="InParanoid" id="H2B1X3"/>
<sequence length="292" mass="32278">MSLKVPFKQVDVFTNKPFKGNPVAVVSCLDISEDEITTEQLQNIAIWTNISETTFLFKPKDPSHDYKLRIFAPTNELPFAGHPTVGSCKAFMEFTGAKKSKIYQECGVGVVELSIKDDEVISFEANQTIVEDFNKEHARSFENVLGVQTITEPKLLNVGPKWLVYLVDNSDIAYNTDPNYGNLASLCKENNYTGIILGGKKVNKENEYEIRAFAGGVNVDEDPVCGSGALSFIRYLNEVYKYSSTTPIKITQGGRVNRDGRIEALIKINAEGQPSYHVGGQAVTVVDGHIIL</sequence>
<evidence type="ECO:0008006" key="4">
    <source>
        <dbReference type="Google" id="ProtNLM"/>
    </source>
</evidence>
<reference evidence="2 3" key="1">
    <citation type="journal article" date="2011" name="Proc. Natl. Acad. Sci. U.S.A.">
        <title>Evolutionary erosion of yeast sex chromosomes by mating-type switching accidents.</title>
        <authorList>
            <person name="Gordon J.L."/>
            <person name="Armisen D."/>
            <person name="Proux-Wera E."/>
            <person name="Oheigeartaigh S.S."/>
            <person name="Byrne K.P."/>
            <person name="Wolfe K.H."/>
        </authorList>
    </citation>
    <scope>NUCLEOTIDE SEQUENCE [LARGE SCALE GENOMIC DNA]</scope>
    <source>
        <strain evidence="3">ATCC 22294 / BCRC 22015 / CBS 2517 / CECT 1963 / NBRC 1671 / NRRL Y-8276</strain>
    </source>
</reference>
<dbReference type="AlphaFoldDB" id="H2B1X3"/>
<evidence type="ECO:0000313" key="3">
    <source>
        <dbReference type="Proteomes" id="UP000005220"/>
    </source>
</evidence>
<organism evidence="2 3">
    <name type="scientific">Kazachstania africana (strain ATCC 22294 / BCRC 22015 / CBS 2517 / CECT 1963 / NBRC 1671 / NRRL Y-8276)</name>
    <name type="common">Yeast</name>
    <name type="synonym">Kluyveromyces africanus</name>
    <dbReference type="NCBI Taxonomy" id="1071382"/>
    <lineage>
        <taxon>Eukaryota</taxon>
        <taxon>Fungi</taxon>
        <taxon>Dikarya</taxon>
        <taxon>Ascomycota</taxon>
        <taxon>Saccharomycotina</taxon>
        <taxon>Saccharomycetes</taxon>
        <taxon>Saccharomycetales</taxon>
        <taxon>Saccharomycetaceae</taxon>
        <taxon>Kazachstania</taxon>
    </lineage>
</organism>
<dbReference type="FunCoup" id="H2B1X3">
    <property type="interactions" value="184"/>
</dbReference>
<dbReference type="Gene3D" id="3.10.310.10">
    <property type="entry name" value="Diaminopimelate Epimerase, Chain A, domain 1"/>
    <property type="match status" value="2"/>
</dbReference>
<proteinExistence type="predicted"/>
<dbReference type="OrthoDB" id="75169at2759"/>
<dbReference type="PANTHER" id="PTHR13774">
    <property type="entry name" value="PHENAZINE BIOSYNTHESIS PROTEIN"/>
    <property type="match status" value="1"/>
</dbReference>
<dbReference type="GO" id="GO:0030968">
    <property type="term" value="P:endoplasmic reticulum unfolded protein response"/>
    <property type="evidence" value="ECO:0007669"/>
    <property type="project" value="EnsemblFungi"/>
</dbReference>
<dbReference type="Pfam" id="PF02567">
    <property type="entry name" value="PhzC-PhzF"/>
    <property type="match status" value="1"/>
</dbReference>
<accession>H2B1X3</accession>
<protein>
    <recommendedName>
        <fullName evidence="4">Phenazine biosynthesis protein</fullName>
    </recommendedName>
</protein>
<dbReference type="NCBIfam" id="TIGR00654">
    <property type="entry name" value="PhzF_family"/>
    <property type="match status" value="1"/>
</dbReference>
<dbReference type="GO" id="GO:0000785">
    <property type="term" value="C:chromatin"/>
    <property type="evidence" value="ECO:0007669"/>
    <property type="project" value="EnsemblFungi"/>
</dbReference>
<gene>
    <name evidence="2" type="primary">KAFR0L00160</name>
    <name evidence="2" type="ORF">KAFR_0L00160</name>
</gene>
<keyword evidence="3" id="KW-1185">Reference proteome</keyword>
<evidence type="ECO:0000313" key="2">
    <source>
        <dbReference type="EMBL" id="CCF60623.1"/>
    </source>
</evidence>
<dbReference type="STRING" id="1071382.H2B1X3"/>
<dbReference type="GO" id="GO:0005737">
    <property type="term" value="C:cytoplasm"/>
    <property type="evidence" value="ECO:0007669"/>
    <property type="project" value="TreeGrafter"/>
</dbReference>
<name>H2B1X3_KAZAF</name>
<dbReference type="GeneID" id="13886831"/>
<dbReference type="KEGG" id="kaf:KAFR_0L00160"/>
<dbReference type="RefSeq" id="XP_003959758.1">
    <property type="nucleotide sequence ID" value="XM_003959709.1"/>
</dbReference>
<dbReference type="eggNOG" id="KOG3033">
    <property type="taxonomic scope" value="Eukaryota"/>
</dbReference>
<dbReference type="EMBL" id="HE650832">
    <property type="protein sequence ID" value="CCF60623.1"/>
    <property type="molecule type" value="Genomic_DNA"/>
</dbReference>
<dbReference type="PANTHER" id="PTHR13774:SF32">
    <property type="entry name" value="ANTISENSE-ENHANCING SEQUENCE 1"/>
    <property type="match status" value="1"/>
</dbReference>
<dbReference type="SUPFAM" id="SSF54506">
    <property type="entry name" value="Diaminopimelate epimerase-like"/>
    <property type="match status" value="1"/>
</dbReference>
<dbReference type="InterPro" id="IPR003719">
    <property type="entry name" value="Phenazine_PhzF-like"/>
</dbReference>
<dbReference type="Proteomes" id="UP000005220">
    <property type="component" value="Chromosome 12"/>
</dbReference>
<feature type="active site" evidence="1">
    <location>
        <position position="52"/>
    </location>
</feature>